<dbReference type="EMBL" id="HBIX01023660">
    <property type="protein sequence ID" value="CAE0723675.1"/>
    <property type="molecule type" value="Transcribed_RNA"/>
</dbReference>
<name>A0A7S4ARD2_9STRA</name>
<feature type="region of interest" description="Disordered" evidence="1">
    <location>
        <begin position="133"/>
        <end position="203"/>
    </location>
</feature>
<dbReference type="AlphaFoldDB" id="A0A7S4ARD2"/>
<proteinExistence type="predicted"/>
<protein>
    <submittedName>
        <fullName evidence="2">Uncharacterized protein</fullName>
    </submittedName>
</protein>
<gene>
    <name evidence="2" type="ORF">PAUS00366_LOCUS16431</name>
</gene>
<evidence type="ECO:0000256" key="1">
    <source>
        <dbReference type="SAM" id="MobiDB-lite"/>
    </source>
</evidence>
<sequence>MIPAHHPPGNLLCSFVLRHRQIHNSRRLSSLLSGGGYRSAGSTKEGKNNGSLSLSLSLSLLFHRVSAPRMRVGENPHLYRLPTARGSIRQRSTLTALQELVRSGALQPDRAQERVAKRLDRLQAALADYDNSVLFPQTQKQSSGESPSSEKREDDQTDDKEQERLLDLDATNDKTKKKTTAAKTNQCNDIDNDNDSDNNNGVLCRNNPSVTPCHSPTPTSLIPPFPLVFHDPVSAKFAMPSVNGDASSYGNISSNGKTEIKDEHEPQLLPCHGFHPSAFSIFSRSYTCPNRVSPGHIYGLCGWQ</sequence>
<feature type="compositionally biased region" description="Basic and acidic residues" evidence="1">
    <location>
        <begin position="148"/>
        <end position="174"/>
    </location>
</feature>
<reference evidence="2" key="1">
    <citation type="submission" date="2021-01" db="EMBL/GenBank/DDBJ databases">
        <authorList>
            <person name="Corre E."/>
            <person name="Pelletier E."/>
            <person name="Niang G."/>
            <person name="Scheremetjew M."/>
            <person name="Finn R."/>
            <person name="Kale V."/>
            <person name="Holt S."/>
            <person name="Cochrane G."/>
            <person name="Meng A."/>
            <person name="Brown T."/>
            <person name="Cohen L."/>
        </authorList>
    </citation>
    <scope>NUCLEOTIDE SEQUENCE</scope>
    <source>
        <strain evidence="2">10249 10 AB</strain>
    </source>
</reference>
<accession>A0A7S4ARD2</accession>
<organism evidence="2">
    <name type="scientific">Pseudo-nitzschia australis</name>
    <dbReference type="NCBI Taxonomy" id="44445"/>
    <lineage>
        <taxon>Eukaryota</taxon>
        <taxon>Sar</taxon>
        <taxon>Stramenopiles</taxon>
        <taxon>Ochrophyta</taxon>
        <taxon>Bacillariophyta</taxon>
        <taxon>Bacillariophyceae</taxon>
        <taxon>Bacillariophycidae</taxon>
        <taxon>Bacillariales</taxon>
        <taxon>Bacillariaceae</taxon>
        <taxon>Pseudo-nitzschia</taxon>
    </lineage>
</organism>
<feature type="compositionally biased region" description="Polar residues" evidence="1">
    <location>
        <begin position="134"/>
        <end position="147"/>
    </location>
</feature>
<evidence type="ECO:0000313" key="2">
    <source>
        <dbReference type="EMBL" id="CAE0723675.1"/>
    </source>
</evidence>